<dbReference type="Gene3D" id="3.40.50.150">
    <property type="entry name" value="Vaccinia Virus protein VP39"/>
    <property type="match status" value="1"/>
</dbReference>
<dbReference type="Proteomes" id="UP001320831">
    <property type="component" value="Unassembled WGS sequence"/>
</dbReference>
<keyword evidence="1" id="KW-0489">Methyltransferase</keyword>
<accession>A0ABT2LLX0</accession>
<sequence>MSVQSMTNNQPDSRNAAAIRDPLMPFRVAWGRLRLMLPRPPQFSGAYASYEEAFAAAARMGQAGYDHDDVAEIGFDRMCPVLSWDYPVLFWLGQLVGEVDLLVDAGGHMGTKYRAFRKLLPLDEELRWVVYDVPAVVRAGRRRAAADGLDRLQFVERLEDAGAPDLFLGSGLLQYLDVGFAQLLGRLESPPRHLLLNKVALRTGPTVVTLQHYEKLRTPYQIRNEDGFMREVEGLGYRLVDRWTNPSLSHVIRTHPELGSSESAGFYFRLD</sequence>
<dbReference type="NCBIfam" id="TIGR04325">
    <property type="entry name" value="MTase_LIC12133"/>
    <property type="match status" value="1"/>
</dbReference>
<dbReference type="EMBL" id="JAOCZP010000003">
    <property type="protein sequence ID" value="MCT7375577.1"/>
    <property type="molecule type" value="Genomic_DNA"/>
</dbReference>
<evidence type="ECO:0000313" key="1">
    <source>
        <dbReference type="EMBL" id="MCT7375577.1"/>
    </source>
</evidence>
<keyword evidence="1" id="KW-0808">Transferase</keyword>
<keyword evidence="2" id="KW-1185">Reference proteome</keyword>
<dbReference type="InterPro" id="IPR027612">
    <property type="entry name" value="Put_MTase_LIC12133"/>
</dbReference>
<dbReference type="GO" id="GO:0032259">
    <property type="term" value="P:methylation"/>
    <property type="evidence" value="ECO:0007669"/>
    <property type="project" value="UniProtKB-KW"/>
</dbReference>
<protein>
    <submittedName>
        <fullName evidence="1">Methyltransferase, TIGR04325 family</fullName>
        <ecNumber evidence="1">2.1.1.-</ecNumber>
    </submittedName>
</protein>
<gene>
    <name evidence="1" type="ORF">N5A92_11095</name>
</gene>
<dbReference type="InterPro" id="IPR029063">
    <property type="entry name" value="SAM-dependent_MTases_sf"/>
</dbReference>
<comment type="caution">
    <text evidence="1">The sequence shown here is derived from an EMBL/GenBank/DDBJ whole genome shotgun (WGS) entry which is preliminary data.</text>
</comment>
<evidence type="ECO:0000313" key="2">
    <source>
        <dbReference type="Proteomes" id="UP001320831"/>
    </source>
</evidence>
<proteinExistence type="predicted"/>
<dbReference type="RefSeq" id="WP_260902629.1">
    <property type="nucleotide sequence ID" value="NZ_JAOCZP010000003.1"/>
</dbReference>
<name>A0ABT2LLX0_9HYPH</name>
<organism evidence="1 2">
    <name type="scientific">Chelativorans salis</name>
    <dbReference type="NCBI Taxonomy" id="2978478"/>
    <lineage>
        <taxon>Bacteria</taxon>
        <taxon>Pseudomonadati</taxon>
        <taxon>Pseudomonadota</taxon>
        <taxon>Alphaproteobacteria</taxon>
        <taxon>Hyphomicrobiales</taxon>
        <taxon>Phyllobacteriaceae</taxon>
        <taxon>Chelativorans</taxon>
    </lineage>
</organism>
<reference evidence="1 2" key="1">
    <citation type="submission" date="2022-09" db="EMBL/GenBank/DDBJ databases">
        <title>Chelativorans salina sp. nov., a novel slightly halophilic bacterium isolated from a saline lake sediment enrichment.</title>
        <authorList>
            <person name="Gao L."/>
            <person name="Fang B.-Z."/>
            <person name="Li W.-J."/>
        </authorList>
    </citation>
    <scope>NUCLEOTIDE SEQUENCE [LARGE SCALE GENOMIC DNA]</scope>
    <source>
        <strain evidence="1 2">EGI FJ00035</strain>
    </source>
</reference>
<dbReference type="GO" id="GO:0008168">
    <property type="term" value="F:methyltransferase activity"/>
    <property type="evidence" value="ECO:0007669"/>
    <property type="project" value="UniProtKB-KW"/>
</dbReference>
<dbReference type="EC" id="2.1.1.-" evidence="1"/>